<dbReference type="SUPFAM" id="SSF53187">
    <property type="entry name" value="Zn-dependent exopeptidases"/>
    <property type="match status" value="1"/>
</dbReference>
<sequence>MTGIIILIAVAVFVLILFLIAALKKPPQERRMPIKEEVDAQAAAGRLAGAIRIPTVSDFDRSKMDYSRFDELHAYLKRAYPLVHGTLTREVTDRKCLIYHWQGTDEALLPAGLLAHMDVVPVNEAEWDDPPFSGVIRDGYVYGRGALDMKGQLIAVLESVEALLKEGFAPKRSIYLLFGSDEEPMGEFGAKLISEELQGRGVRLSFLLDEGGAIQDGRMMGVKRDIALIGICEKGIMNLRLTAKGKGGHASMPPRVTAAGGVARAVTALEAHQMKGSFNYAAENMFKTLTPHMGGAFKFFFANQWLFGGLLKSILCKIPASAALIRTTFAPTQLSGSNAPNVLAGSASAVFNIRIAPGETDQDVLAHVRKAAPDTQQDVIYYYPPSPVSRVDTEEYRSVARAVADAFPELVVAPYPVVAATDSRHYYNICDHVFRFVPFLSLKDDLGTVHAANERLSIESLGRGIAFYKHLVRTTCGPGQS</sequence>
<dbReference type="OrthoDB" id="9792335at2"/>
<proteinExistence type="inferred from homology"/>
<comment type="caution">
    <text evidence="8">The sequence shown here is derived from an EMBL/GenBank/DDBJ whole genome shotgun (WGS) entry which is preliminary data.</text>
</comment>
<dbReference type="Gene3D" id="3.30.70.360">
    <property type="match status" value="1"/>
</dbReference>
<keyword evidence="6" id="KW-0472">Membrane</keyword>
<dbReference type="SUPFAM" id="SSF55031">
    <property type="entry name" value="Bacterial exopeptidase dimerisation domain"/>
    <property type="match status" value="1"/>
</dbReference>
<dbReference type="GO" id="GO:0046872">
    <property type="term" value="F:metal ion binding"/>
    <property type="evidence" value="ECO:0007669"/>
    <property type="project" value="UniProtKB-KW"/>
</dbReference>
<comment type="similarity">
    <text evidence="1">Belongs to the peptidase M20A family.</text>
</comment>
<evidence type="ECO:0000256" key="4">
    <source>
        <dbReference type="ARBA" id="ARBA00022801"/>
    </source>
</evidence>
<evidence type="ECO:0000256" key="5">
    <source>
        <dbReference type="ARBA" id="ARBA00022833"/>
    </source>
</evidence>
<dbReference type="EMBL" id="LSZW01000046">
    <property type="protein sequence ID" value="KXK66393.1"/>
    <property type="molecule type" value="Genomic_DNA"/>
</dbReference>
<evidence type="ECO:0000313" key="9">
    <source>
        <dbReference type="Proteomes" id="UP000070366"/>
    </source>
</evidence>
<feature type="transmembrane region" description="Helical" evidence="6">
    <location>
        <begin position="6"/>
        <end position="23"/>
    </location>
</feature>
<dbReference type="GO" id="GO:0008233">
    <property type="term" value="F:peptidase activity"/>
    <property type="evidence" value="ECO:0007669"/>
    <property type="project" value="UniProtKB-KW"/>
</dbReference>
<evidence type="ECO:0000256" key="1">
    <source>
        <dbReference type="ARBA" id="ARBA00006247"/>
    </source>
</evidence>
<organism evidence="8 9">
    <name type="scientific">Christensenella minuta</name>
    <dbReference type="NCBI Taxonomy" id="626937"/>
    <lineage>
        <taxon>Bacteria</taxon>
        <taxon>Bacillati</taxon>
        <taxon>Bacillota</taxon>
        <taxon>Clostridia</taxon>
        <taxon>Christensenellales</taxon>
        <taxon>Christensenellaceae</taxon>
        <taxon>Christensenella</taxon>
    </lineage>
</organism>
<dbReference type="RefSeq" id="WP_066739704.1">
    <property type="nucleotide sequence ID" value="NZ_CABMOF010000012.1"/>
</dbReference>
<dbReference type="InterPro" id="IPR036264">
    <property type="entry name" value="Bact_exopeptidase_dim_dom"/>
</dbReference>
<reference evidence="8 9" key="1">
    <citation type="submission" date="2016-02" db="EMBL/GenBank/DDBJ databases">
        <authorList>
            <person name="Wen L."/>
            <person name="He K."/>
            <person name="Yang H."/>
        </authorList>
    </citation>
    <scope>NUCLEOTIDE SEQUENCE [LARGE SCALE GENOMIC DNA]</scope>
    <source>
        <strain evidence="8 9">DSM 22607</strain>
    </source>
</reference>
<evidence type="ECO:0000256" key="6">
    <source>
        <dbReference type="SAM" id="Phobius"/>
    </source>
</evidence>
<dbReference type="Pfam" id="PF07687">
    <property type="entry name" value="M20_dimer"/>
    <property type="match status" value="1"/>
</dbReference>
<dbReference type="Pfam" id="PF01546">
    <property type="entry name" value="Peptidase_M20"/>
    <property type="match status" value="1"/>
</dbReference>
<dbReference type="Proteomes" id="UP000070366">
    <property type="component" value="Unassembled WGS sequence"/>
</dbReference>
<keyword evidence="9" id="KW-1185">Reference proteome</keyword>
<evidence type="ECO:0000256" key="3">
    <source>
        <dbReference type="ARBA" id="ARBA00022723"/>
    </source>
</evidence>
<dbReference type="InterPro" id="IPR011650">
    <property type="entry name" value="Peptidase_M20_dimer"/>
</dbReference>
<feature type="domain" description="Peptidase M20 dimerisation" evidence="7">
    <location>
        <begin position="233"/>
        <end position="373"/>
    </location>
</feature>
<dbReference type="KEGG" id="cmiu:B1H56_14195"/>
<keyword evidence="3" id="KW-0479">Metal-binding</keyword>
<dbReference type="AlphaFoldDB" id="A0A136Q6U3"/>
<dbReference type="Gene3D" id="3.40.630.10">
    <property type="entry name" value="Zn peptidases"/>
    <property type="match status" value="1"/>
</dbReference>
<keyword evidence="6" id="KW-1133">Transmembrane helix</keyword>
<dbReference type="InterPro" id="IPR002933">
    <property type="entry name" value="Peptidase_M20"/>
</dbReference>
<keyword evidence="4" id="KW-0378">Hydrolase</keyword>
<keyword evidence="2" id="KW-0645">Protease</keyword>
<keyword evidence="6" id="KW-0812">Transmembrane</keyword>
<dbReference type="InterPro" id="IPR047177">
    <property type="entry name" value="Pept_M20A"/>
</dbReference>
<evidence type="ECO:0000259" key="7">
    <source>
        <dbReference type="Pfam" id="PF07687"/>
    </source>
</evidence>
<accession>A0A136Q6U3</accession>
<dbReference type="STRING" id="626937.HMPREF3293_00799"/>
<dbReference type="GO" id="GO:0006508">
    <property type="term" value="P:proteolysis"/>
    <property type="evidence" value="ECO:0007669"/>
    <property type="project" value="UniProtKB-KW"/>
</dbReference>
<keyword evidence="5" id="KW-0862">Zinc</keyword>
<evidence type="ECO:0000313" key="8">
    <source>
        <dbReference type="EMBL" id="KXK66393.1"/>
    </source>
</evidence>
<protein>
    <submittedName>
        <fullName evidence="8">Peptidase dimerization domain protein</fullName>
    </submittedName>
</protein>
<dbReference type="PANTHER" id="PTHR45962:SF1">
    <property type="entry name" value="N-FATTY-ACYL-AMINO ACID SYNTHASE_HYDROLASE PM20D1"/>
    <property type="match status" value="1"/>
</dbReference>
<evidence type="ECO:0000256" key="2">
    <source>
        <dbReference type="ARBA" id="ARBA00022670"/>
    </source>
</evidence>
<name>A0A136Q6U3_9FIRM</name>
<dbReference type="Gene3D" id="1.10.150.900">
    <property type="match status" value="1"/>
</dbReference>
<dbReference type="PANTHER" id="PTHR45962">
    <property type="entry name" value="N-FATTY-ACYL-AMINO ACID SYNTHASE/HYDROLASE PM20D1"/>
    <property type="match status" value="1"/>
</dbReference>
<gene>
    <name evidence="8" type="ORF">HMPREF3293_00799</name>
</gene>